<name>A0A328C408_9DELT</name>
<sequence length="419" mass="44914">MSDAFDPTEPPEDAAPAEGGGVPAGPLRIDYAPHFHLDSGAIHLNHGAFGACPRRVLHAQSELRARMESNPVRFIGRELFGLMANARAELASFVGAPAPDLVFVPNTTTGVNAVLRSLALQPGDEILVSDQGYGPAVLAARAIAAEQGAHVRVASLPFAPTSANALHDALIDALTPRTRLVMIDHITSPTALILPVARIARSLRERGVLTLIDGAHAPGMIPLNLAEIDADFYVGNCHKWLCSPRGAAFLHVAPHLQSRVRPPVLSHGAALAEDDPQRFQAEFGWMGTYDVTSYLSVPVAIDFLRALVPGGWPALYERNHRLALYGRDRLCQVLGIAPPAPDDLVGAMVSLPLPESPHPPVNFPAEVDPLQDALWRAAGIEIAVMSWPAHPGRLLRLSCQLYTTEEQLDTLADTLSTLL</sequence>
<evidence type="ECO:0000259" key="3">
    <source>
        <dbReference type="Pfam" id="PF00266"/>
    </source>
</evidence>
<feature type="domain" description="Aminotransferase class V" evidence="3">
    <location>
        <begin position="52"/>
        <end position="409"/>
    </location>
</feature>
<reference evidence="4 5" key="1">
    <citation type="submission" date="2018-05" db="EMBL/GenBank/DDBJ databases">
        <title>Lujinxingia marina gen. nov. sp. nov., a new facultative anaerobic member of the class Deltaproteobacteria, and proposal of Lujinxingaceae fam. nov.</title>
        <authorList>
            <person name="Li C.-M."/>
        </authorList>
    </citation>
    <scope>NUCLEOTIDE SEQUENCE [LARGE SCALE GENOMIC DNA]</scope>
    <source>
        <strain evidence="4 5">B210</strain>
    </source>
</reference>
<evidence type="ECO:0000256" key="1">
    <source>
        <dbReference type="ARBA" id="ARBA00022898"/>
    </source>
</evidence>
<dbReference type="GO" id="GO:0008483">
    <property type="term" value="F:transaminase activity"/>
    <property type="evidence" value="ECO:0007669"/>
    <property type="project" value="UniProtKB-KW"/>
</dbReference>
<feature type="region of interest" description="Disordered" evidence="2">
    <location>
        <begin position="1"/>
        <end position="23"/>
    </location>
</feature>
<dbReference type="OrthoDB" id="9804366at2"/>
<dbReference type="EMBL" id="QHKO01000017">
    <property type="protein sequence ID" value="RAL20032.1"/>
    <property type="molecule type" value="Genomic_DNA"/>
</dbReference>
<organism evidence="4 5">
    <name type="scientific">Lujinxingia litoralis</name>
    <dbReference type="NCBI Taxonomy" id="2211119"/>
    <lineage>
        <taxon>Bacteria</taxon>
        <taxon>Deltaproteobacteria</taxon>
        <taxon>Bradymonadales</taxon>
        <taxon>Lujinxingiaceae</taxon>
        <taxon>Lujinxingia</taxon>
    </lineage>
</organism>
<evidence type="ECO:0000313" key="5">
    <source>
        <dbReference type="Proteomes" id="UP000249169"/>
    </source>
</evidence>
<dbReference type="InterPro" id="IPR015424">
    <property type="entry name" value="PyrdxlP-dep_Trfase"/>
</dbReference>
<dbReference type="AlphaFoldDB" id="A0A328C408"/>
<dbReference type="Gene3D" id="3.40.640.10">
    <property type="entry name" value="Type I PLP-dependent aspartate aminotransferase-like (Major domain)"/>
    <property type="match status" value="1"/>
</dbReference>
<gene>
    <name evidence="4" type="ORF">DL240_19185</name>
</gene>
<dbReference type="Proteomes" id="UP000249169">
    <property type="component" value="Unassembled WGS sequence"/>
</dbReference>
<dbReference type="InterPro" id="IPR015422">
    <property type="entry name" value="PyrdxlP-dep_Trfase_small"/>
</dbReference>
<keyword evidence="1" id="KW-0663">Pyridoxal phosphate</keyword>
<dbReference type="RefSeq" id="WP_111731512.1">
    <property type="nucleotide sequence ID" value="NZ_QHKO01000017.1"/>
</dbReference>
<dbReference type="Gene3D" id="3.90.1150.10">
    <property type="entry name" value="Aspartate Aminotransferase, domain 1"/>
    <property type="match status" value="1"/>
</dbReference>
<dbReference type="PANTHER" id="PTHR43092">
    <property type="entry name" value="L-CYSTEINE DESULFHYDRASE"/>
    <property type="match status" value="1"/>
</dbReference>
<dbReference type="Pfam" id="PF00266">
    <property type="entry name" value="Aminotran_5"/>
    <property type="match status" value="1"/>
</dbReference>
<dbReference type="PANTHER" id="PTHR43092:SF2">
    <property type="entry name" value="HERCYNYLCYSTEINE SULFOXIDE LYASE"/>
    <property type="match status" value="1"/>
</dbReference>
<proteinExistence type="predicted"/>
<dbReference type="SUPFAM" id="SSF53383">
    <property type="entry name" value="PLP-dependent transferases"/>
    <property type="match status" value="1"/>
</dbReference>
<keyword evidence="4" id="KW-0808">Transferase</keyword>
<evidence type="ECO:0000313" key="4">
    <source>
        <dbReference type="EMBL" id="RAL20032.1"/>
    </source>
</evidence>
<protein>
    <submittedName>
        <fullName evidence="4">Aminotransferase</fullName>
    </submittedName>
</protein>
<dbReference type="InterPro" id="IPR015421">
    <property type="entry name" value="PyrdxlP-dep_Trfase_major"/>
</dbReference>
<keyword evidence="5" id="KW-1185">Reference proteome</keyword>
<accession>A0A328C408</accession>
<dbReference type="InterPro" id="IPR000192">
    <property type="entry name" value="Aminotrans_V_dom"/>
</dbReference>
<evidence type="ECO:0000256" key="2">
    <source>
        <dbReference type="SAM" id="MobiDB-lite"/>
    </source>
</evidence>
<keyword evidence="4" id="KW-0032">Aminotransferase</keyword>
<comment type="caution">
    <text evidence="4">The sequence shown here is derived from an EMBL/GenBank/DDBJ whole genome shotgun (WGS) entry which is preliminary data.</text>
</comment>